<dbReference type="Proteomes" id="UP000091956">
    <property type="component" value="Unassembled WGS sequence"/>
</dbReference>
<name>A0A1B8G9Y6_9PEZI</name>
<dbReference type="Gene3D" id="3.40.1050.10">
    <property type="entry name" value="Carbonic anhydrase"/>
    <property type="match status" value="1"/>
</dbReference>
<evidence type="ECO:0000256" key="1">
    <source>
        <dbReference type="ARBA" id="ARBA00006217"/>
    </source>
</evidence>
<comment type="function">
    <text evidence="5">Reversible hydration of carbon dioxide.</text>
</comment>
<keyword evidence="2 4" id="KW-0479">Metal-binding</keyword>
<dbReference type="AlphaFoldDB" id="A0A1B8G9Y6"/>
<accession>A0A1B8G9Y6</accession>
<reference evidence="7" key="2">
    <citation type="journal article" date="2018" name="Nat. Commun.">
        <title>Extreme sensitivity to ultraviolet light in the fungal pathogen causing white-nose syndrome of bats.</title>
        <authorList>
            <person name="Palmer J.M."/>
            <person name="Drees K.P."/>
            <person name="Foster J.T."/>
            <person name="Lindner D.L."/>
        </authorList>
    </citation>
    <scope>NUCLEOTIDE SEQUENCE [LARGE SCALE GENOMIC DNA]</scope>
    <source>
        <strain evidence="7">UAMH 10579</strain>
    </source>
</reference>
<dbReference type="SUPFAM" id="SSF53056">
    <property type="entry name" value="beta-carbonic anhydrase, cab"/>
    <property type="match status" value="1"/>
</dbReference>
<dbReference type="GO" id="GO:0008270">
    <property type="term" value="F:zinc ion binding"/>
    <property type="evidence" value="ECO:0007669"/>
    <property type="project" value="UniProtKB-UniRule"/>
</dbReference>
<evidence type="ECO:0000313" key="7">
    <source>
        <dbReference type="Proteomes" id="UP000091956"/>
    </source>
</evidence>
<dbReference type="GO" id="GO:0004089">
    <property type="term" value="F:carbonate dehydratase activity"/>
    <property type="evidence" value="ECO:0007669"/>
    <property type="project" value="UniProtKB-UniRule"/>
</dbReference>
<dbReference type="RefSeq" id="XP_059319335.1">
    <property type="nucleotide sequence ID" value="XM_059464088.1"/>
</dbReference>
<dbReference type="Pfam" id="PF00484">
    <property type="entry name" value="Pro_CA"/>
    <property type="match status" value="1"/>
</dbReference>
<feature type="binding site" evidence="4">
    <location>
        <position position="97"/>
    </location>
    <ligand>
        <name>Zn(2+)</name>
        <dbReference type="ChEBI" id="CHEBI:29105"/>
    </ligand>
</feature>
<dbReference type="EMBL" id="KV460265">
    <property type="protein sequence ID" value="OBT92597.2"/>
    <property type="molecule type" value="Genomic_DNA"/>
</dbReference>
<dbReference type="InterPro" id="IPR036874">
    <property type="entry name" value="Carbonic_anhydrase_sf"/>
</dbReference>
<keyword evidence="7" id="KW-1185">Reference proteome</keyword>
<proteinExistence type="inferred from homology"/>
<evidence type="ECO:0000313" key="6">
    <source>
        <dbReference type="EMBL" id="OBT92597.2"/>
    </source>
</evidence>
<dbReference type="SMART" id="SM00947">
    <property type="entry name" value="Pro_CA"/>
    <property type="match status" value="1"/>
</dbReference>
<organism evidence="6 7">
    <name type="scientific">Pseudogymnoascus verrucosus</name>
    <dbReference type="NCBI Taxonomy" id="342668"/>
    <lineage>
        <taxon>Eukaryota</taxon>
        <taxon>Fungi</taxon>
        <taxon>Dikarya</taxon>
        <taxon>Ascomycota</taxon>
        <taxon>Pezizomycotina</taxon>
        <taxon>Leotiomycetes</taxon>
        <taxon>Thelebolales</taxon>
        <taxon>Thelebolaceae</taxon>
        <taxon>Pseudogymnoascus</taxon>
    </lineage>
</organism>
<comment type="similarity">
    <text evidence="1 5">Belongs to the beta-class carbonic anhydrase family.</text>
</comment>
<feature type="binding site" evidence="4">
    <location>
        <position position="45"/>
    </location>
    <ligand>
        <name>Zn(2+)</name>
        <dbReference type="ChEBI" id="CHEBI:29105"/>
    </ligand>
</feature>
<evidence type="ECO:0000256" key="3">
    <source>
        <dbReference type="ARBA" id="ARBA00022833"/>
    </source>
</evidence>
<sequence>MAEKITIEELLARNKTVMASHKPEPTFQFLAENQIAVAKTLVVACADPRSDPSYILGLNFGEAGILRNVGGQVKPLLNDILALDNLITFKQVMVIHHTDCGSTHFTNEQVRGVLTQRDPRAAAEMEVESVDFGAVSDLPNSVVRDIKFLKESKLVREELKENIKGYLYDIEKGSLEEISG</sequence>
<keyword evidence="5" id="KW-0456">Lyase</keyword>
<reference evidence="6 7" key="1">
    <citation type="submission" date="2016-03" db="EMBL/GenBank/DDBJ databases">
        <title>Comparative genomics of Pseudogymnoascus destructans, the fungus causing white-nose syndrome of bats.</title>
        <authorList>
            <person name="Palmer J.M."/>
            <person name="Drees K.P."/>
            <person name="Foster J.T."/>
            <person name="Lindner D.L."/>
        </authorList>
    </citation>
    <scope>NUCLEOTIDE SEQUENCE [LARGE SCALE GENOMIC DNA]</scope>
    <source>
        <strain evidence="6 7">UAMH 10579</strain>
    </source>
</reference>
<evidence type="ECO:0000256" key="5">
    <source>
        <dbReference type="RuleBase" id="RU003956"/>
    </source>
</evidence>
<protein>
    <recommendedName>
        <fullName evidence="5">Carbonic anhydrase</fullName>
        <ecNumber evidence="5">4.2.1.1</ecNumber>
    </recommendedName>
    <alternativeName>
        <fullName evidence="5">Carbonate dehydratase</fullName>
    </alternativeName>
</protein>
<dbReference type="PANTHER" id="PTHR43175">
    <property type="entry name" value="CARBONIC ANHYDRASE"/>
    <property type="match status" value="1"/>
</dbReference>
<comment type="cofactor">
    <cofactor evidence="4">
        <name>Zn(2+)</name>
        <dbReference type="ChEBI" id="CHEBI:29105"/>
    </cofactor>
    <text evidence="4">Binds 1 zinc ion per subunit.</text>
</comment>
<dbReference type="GeneID" id="28843044"/>
<dbReference type="PANTHER" id="PTHR43175:SF3">
    <property type="entry name" value="CARBON DISULFIDE HYDROLASE"/>
    <property type="match status" value="1"/>
</dbReference>
<dbReference type="STRING" id="342668.A0A1B8G9Y6"/>
<feature type="binding site" evidence="4">
    <location>
        <position position="100"/>
    </location>
    <ligand>
        <name>Zn(2+)</name>
        <dbReference type="ChEBI" id="CHEBI:29105"/>
    </ligand>
</feature>
<keyword evidence="3 4" id="KW-0862">Zinc</keyword>
<evidence type="ECO:0000256" key="2">
    <source>
        <dbReference type="ARBA" id="ARBA00022723"/>
    </source>
</evidence>
<dbReference type="EC" id="4.2.1.1" evidence="5"/>
<comment type="catalytic activity">
    <reaction evidence="5">
        <text>hydrogencarbonate + H(+) = CO2 + H2O</text>
        <dbReference type="Rhea" id="RHEA:10748"/>
        <dbReference type="ChEBI" id="CHEBI:15377"/>
        <dbReference type="ChEBI" id="CHEBI:15378"/>
        <dbReference type="ChEBI" id="CHEBI:16526"/>
        <dbReference type="ChEBI" id="CHEBI:17544"/>
        <dbReference type="EC" id="4.2.1.1"/>
    </reaction>
</comment>
<dbReference type="InterPro" id="IPR001765">
    <property type="entry name" value="Carbonic_anhydrase"/>
</dbReference>
<feature type="binding site" evidence="4">
    <location>
        <position position="47"/>
    </location>
    <ligand>
        <name>Zn(2+)</name>
        <dbReference type="ChEBI" id="CHEBI:29105"/>
    </ligand>
</feature>
<evidence type="ECO:0000256" key="4">
    <source>
        <dbReference type="PIRSR" id="PIRSR601765-1"/>
    </source>
</evidence>
<gene>
    <name evidence="6" type="ORF">VE01_09658</name>
</gene>